<evidence type="ECO:0000256" key="1">
    <source>
        <dbReference type="ARBA" id="ARBA00004370"/>
    </source>
</evidence>
<keyword evidence="2" id="KW-0813">Transport</keyword>
<dbReference type="EMBL" id="CP019948">
    <property type="protein sequence ID" value="ARN80701.1"/>
    <property type="molecule type" value="Genomic_DNA"/>
</dbReference>
<evidence type="ECO:0000313" key="9">
    <source>
        <dbReference type="Proteomes" id="UP000193978"/>
    </source>
</evidence>
<dbReference type="Gene3D" id="3.30.160.190">
    <property type="entry name" value="atu1810 like domain"/>
    <property type="match status" value="1"/>
</dbReference>
<protein>
    <submittedName>
        <fullName evidence="8">ETC complex I subunit</fullName>
    </submittedName>
</protein>
<keyword evidence="9" id="KW-1185">Reference proteome</keyword>
<evidence type="ECO:0000256" key="5">
    <source>
        <dbReference type="ARBA" id="ARBA00022982"/>
    </source>
</evidence>
<evidence type="ECO:0000256" key="3">
    <source>
        <dbReference type="ARBA" id="ARBA00022660"/>
    </source>
</evidence>
<evidence type="ECO:0000256" key="6">
    <source>
        <dbReference type="ARBA" id="ARBA00023136"/>
    </source>
</evidence>
<dbReference type="Proteomes" id="UP000193978">
    <property type="component" value="Chromosome"/>
</dbReference>
<evidence type="ECO:0000256" key="7">
    <source>
        <dbReference type="SAM" id="MobiDB-lite"/>
    </source>
</evidence>
<comment type="subcellular location">
    <subcellularLocation>
        <location evidence="1">Membrane</location>
    </subcellularLocation>
</comment>
<dbReference type="AlphaFoldDB" id="A0A1W6MSV9"/>
<dbReference type="Pfam" id="PF04800">
    <property type="entry name" value="NDUS4"/>
    <property type="match status" value="1"/>
</dbReference>
<sequence length="105" mass="12137">MTACIYRPENFRPEGQSGDNEKKPWRLRFDAESPRGVDPLMGWTSSSDMRSQVKLRFGTKEEAIAYAEREGLAYRVEEPKPNTAARRIVSYADNFKPTRKGLWTH</sequence>
<evidence type="ECO:0000256" key="4">
    <source>
        <dbReference type="ARBA" id="ARBA00022946"/>
    </source>
</evidence>
<dbReference type="InterPro" id="IPR006885">
    <property type="entry name" value="NADH_UbQ_FeS_4_mit-like"/>
</dbReference>
<keyword evidence="6" id="KW-0472">Membrane</keyword>
<name>A0A1W6MSV9_9HYPH</name>
<keyword evidence="3" id="KW-0679">Respiratory chain</keyword>
<gene>
    <name evidence="8" type="ORF">B1812_06010</name>
</gene>
<reference evidence="8 9" key="1">
    <citation type="submission" date="2017-02" db="EMBL/GenBank/DDBJ databases">
        <authorList>
            <person name="Peterson S.W."/>
        </authorList>
    </citation>
    <scope>NUCLEOTIDE SEQUENCE [LARGE SCALE GENOMIC DNA]</scope>
    <source>
        <strain evidence="8 9">S285</strain>
    </source>
</reference>
<proteinExistence type="predicted"/>
<dbReference type="PANTHER" id="PTHR12219:SF8">
    <property type="entry name" value="NADH DEHYDROGENASE [UBIQUINONE] IRON-SULFUR PROTEIN 4, MITOCHONDRIAL"/>
    <property type="match status" value="1"/>
</dbReference>
<accession>A0A1W6MSV9</accession>
<dbReference type="InterPro" id="IPR038532">
    <property type="entry name" value="NDUFS4-like_sf"/>
</dbReference>
<dbReference type="GO" id="GO:0016020">
    <property type="term" value="C:membrane"/>
    <property type="evidence" value="ECO:0007669"/>
    <property type="project" value="UniProtKB-SubCell"/>
</dbReference>
<dbReference type="GO" id="GO:0022900">
    <property type="term" value="P:electron transport chain"/>
    <property type="evidence" value="ECO:0007669"/>
    <property type="project" value="InterPro"/>
</dbReference>
<keyword evidence="5" id="KW-0249">Electron transport</keyword>
<dbReference type="OrthoDB" id="9799572at2"/>
<dbReference type="RefSeq" id="WP_085770777.1">
    <property type="nucleotide sequence ID" value="NZ_AP027149.1"/>
</dbReference>
<feature type="region of interest" description="Disordered" evidence="7">
    <location>
        <begin position="1"/>
        <end position="23"/>
    </location>
</feature>
<dbReference type="PANTHER" id="PTHR12219">
    <property type="entry name" value="NADH-UBIQUINONE OXIDOREDUCTASE"/>
    <property type="match status" value="1"/>
</dbReference>
<evidence type="ECO:0000256" key="2">
    <source>
        <dbReference type="ARBA" id="ARBA00022448"/>
    </source>
</evidence>
<keyword evidence="4" id="KW-0809">Transit peptide</keyword>
<organism evidence="8 9">
    <name type="scientific">Methylocystis bryophila</name>
    <dbReference type="NCBI Taxonomy" id="655015"/>
    <lineage>
        <taxon>Bacteria</taxon>
        <taxon>Pseudomonadati</taxon>
        <taxon>Pseudomonadota</taxon>
        <taxon>Alphaproteobacteria</taxon>
        <taxon>Hyphomicrobiales</taxon>
        <taxon>Methylocystaceae</taxon>
        <taxon>Methylocystis</taxon>
    </lineage>
</organism>
<evidence type="ECO:0000313" key="8">
    <source>
        <dbReference type="EMBL" id="ARN80701.1"/>
    </source>
</evidence>
<dbReference type="KEGG" id="mbry:B1812_06010"/>
<dbReference type="STRING" id="655015.B1812_06010"/>